<organism evidence="2 3">
    <name type="scientific">Penstemon smallii</name>
    <dbReference type="NCBI Taxonomy" id="265156"/>
    <lineage>
        <taxon>Eukaryota</taxon>
        <taxon>Viridiplantae</taxon>
        <taxon>Streptophyta</taxon>
        <taxon>Embryophyta</taxon>
        <taxon>Tracheophyta</taxon>
        <taxon>Spermatophyta</taxon>
        <taxon>Magnoliopsida</taxon>
        <taxon>eudicotyledons</taxon>
        <taxon>Gunneridae</taxon>
        <taxon>Pentapetalae</taxon>
        <taxon>asterids</taxon>
        <taxon>lamiids</taxon>
        <taxon>Lamiales</taxon>
        <taxon>Plantaginaceae</taxon>
        <taxon>Cheloneae</taxon>
        <taxon>Penstemon</taxon>
    </lineage>
</organism>
<accession>A0ABD3RC87</accession>
<keyword evidence="3" id="KW-1185">Reference proteome</keyword>
<feature type="domain" description="Cell division control protein 24 OB" evidence="1">
    <location>
        <begin position="1"/>
        <end position="212"/>
    </location>
</feature>
<dbReference type="Gene3D" id="2.40.50.140">
    <property type="entry name" value="Nucleic acid-binding proteins"/>
    <property type="match status" value="1"/>
</dbReference>
<dbReference type="InterPro" id="IPR012340">
    <property type="entry name" value="NA-bd_OB-fold"/>
</dbReference>
<dbReference type="SUPFAM" id="SSF50249">
    <property type="entry name" value="Nucleic acid-binding proteins"/>
    <property type="match status" value="1"/>
</dbReference>
<dbReference type="PANTHER" id="PTHR36033:SF1">
    <property type="entry name" value="NUCLEIC ACID-BINDING PROTEINS SUPERFAMILY"/>
    <property type="match status" value="1"/>
</dbReference>
<evidence type="ECO:0000259" key="1">
    <source>
        <dbReference type="Pfam" id="PF17244"/>
    </source>
</evidence>
<reference evidence="2 3" key="1">
    <citation type="submission" date="2024-12" db="EMBL/GenBank/DDBJ databases">
        <title>The unique morphological basis and parallel evolutionary history of personate flowers in Penstemon.</title>
        <authorList>
            <person name="Depatie T.H."/>
            <person name="Wessinger C.A."/>
        </authorList>
    </citation>
    <scope>NUCLEOTIDE SEQUENCE [LARGE SCALE GENOMIC DNA]</scope>
    <source>
        <strain evidence="2">WTNN_2</strain>
        <tissue evidence="2">Leaf</tissue>
    </source>
</reference>
<comment type="caution">
    <text evidence="2">The sequence shown here is derived from an EMBL/GenBank/DDBJ whole genome shotgun (WGS) entry which is preliminary data.</text>
</comment>
<dbReference type="PANTHER" id="PTHR36033">
    <property type="entry name" value="NUCLEIC ACID-BINDING PROTEINS SUPERFAMILY"/>
    <property type="match status" value="1"/>
</dbReference>
<dbReference type="InterPro" id="IPR035203">
    <property type="entry name" value="Cdc24_OB3"/>
</dbReference>
<protein>
    <recommendedName>
        <fullName evidence="1">Cell division control protein 24 OB domain-containing protein</fullName>
    </recommendedName>
</protein>
<evidence type="ECO:0000313" key="2">
    <source>
        <dbReference type="EMBL" id="KAL3809992.1"/>
    </source>
</evidence>
<evidence type="ECO:0000313" key="3">
    <source>
        <dbReference type="Proteomes" id="UP001634393"/>
    </source>
</evidence>
<name>A0ABD3RC87_9LAMI</name>
<sequence>MTGISLYGIVTEIKTSKDMFSLRIEDKTGAVWAKLHFDKSWSLGRLGMGHTVYISGLSSSLSPQKCLELSWLENDTGASFFNISCLPAFLNTSCLHKLLCLSDLSAHTSGAQVCRVWLDQIDHCHVDTRFMHTLCGNLVDESHTGDLECKFCHSICNSEVERTFHLKITLADDTKRLFAWCIGQTAAELLQISPDEFYELPEEEQIMYPSSLEHEKFIVTILNSRRQDCGRIAEQNDNMVDWEVTRAMKCQ</sequence>
<dbReference type="Proteomes" id="UP001634393">
    <property type="component" value="Unassembled WGS sequence"/>
</dbReference>
<dbReference type="Pfam" id="PF17244">
    <property type="entry name" value="CDC24_OB3"/>
    <property type="match status" value="1"/>
</dbReference>
<proteinExistence type="predicted"/>
<dbReference type="EMBL" id="JBJXBP010000093">
    <property type="protein sequence ID" value="KAL3809992.1"/>
    <property type="molecule type" value="Genomic_DNA"/>
</dbReference>
<gene>
    <name evidence="2" type="ORF">ACJIZ3_000076</name>
</gene>
<dbReference type="AlphaFoldDB" id="A0ABD3RC87"/>